<dbReference type="InterPro" id="IPR013325">
    <property type="entry name" value="RNA_pol_sigma_r2"/>
</dbReference>
<proteinExistence type="inferred from homology"/>
<dbReference type="AlphaFoldDB" id="A0A271J328"/>
<dbReference type="NCBIfam" id="TIGR02937">
    <property type="entry name" value="sigma70-ECF"/>
    <property type="match status" value="1"/>
</dbReference>
<sequence>MEAPDPSTVTRLLQGVAGGDRDALDRLLPVVYDELRAIAGRQRGRWRGDHTLDTSALAHEAFLKLVGAGDRSFETRAHFFGVAARAVRHILVNYAEAKRSLKRGGDAVHLDLIEAYDQPAGTDALTPDTLLAVHDALRRLERVSERESRIVECRLFAGMTVEETAAALGLSSATVKRGWALAQAWLRRELVA</sequence>
<evidence type="ECO:0000256" key="2">
    <source>
        <dbReference type="ARBA" id="ARBA00023015"/>
    </source>
</evidence>
<dbReference type="Gene3D" id="1.10.10.10">
    <property type="entry name" value="Winged helix-like DNA-binding domain superfamily/Winged helix DNA-binding domain"/>
    <property type="match status" value="1"/>
</dbReference>
<dbReference type="Pfam" id="PF07638">
    <property type="entry name" value="Sigma70_ECF"/>
    <property type="match status" value="1"/>
</dbReference>
<evidence type="ECO:0000256" key="3">
    <source>
        <dbReference type="ARBA" id="ARBA00023082"/>
    </source>
</evidence>
<name>A0A271J328_9BACT</name>
<dbReference type="InterPro" id="IPR014284">
    <property type="entry name" value="RNA_pol_sigma-70_dom"/>
</dbReference>
<dbReference type="InterPro" id="IPR036388">
    <property type="entry name" value="WH-like_DNA-bd_sf"/>
</dbReference>
<feature type="domain" description="RNA polymerase sigma-70 ECF-like HTH" evidence="5">
    <location>
        <begin position="7"/>
        <end position="190"/>
    </location>
</feature>
<dbReference type="RefSeq" id="WP_179299702.1">
    <property type="nucleotide sequence ID" value="NZ_MQWD01000001.1"/>
</dbReference>
<protein>
    <recommendedName>
        <fullName evidence="5">RNA polymerase sigma-70 ECF-like HTH domain-containing protein</fullName>
    </recommendedName>
</protein>
<comment type="caution">
    <text evidence="6">The sequence shown here is derived from an EMBL/GenBank/DDBJ whole genome shotgun (WGS) entry which is preliminary data.</text>
</comment>
<dbReference type="InterPro" id="IPR011517">
    <property type="entry name" value="RNA_pol_sigma70_ECF-like"/>
</dbReference>
<keyword evidence="3" id="KW-0731">Sigma factor</keyword>
<evidence type="ECO:0000256" key="1">
    <source>
        <dbReference type="ARBA" id="ARBA00010641"/>
    </source>
</evidence>
<dbReference type="GO" id="GO:0006352">
    <property type="term" value="P:DNA-templated transcription initiation"/>
    <property type="evidence" value="ECO:0007669"/>
    <property type="project" value="InterPro"/>
</dbReference>
<keyword evidence="4" id="KW-0804">Transcription</keyword>
<dbReference type="InterPro" id="IPR053812">
    <property type="entry name" value="HTH_Sigma70_ECF-like"/>
</dbReference>
<dbReference type="PANTHER" id="PTHR43133">
    <property type="entry name" value="RNA POLYMERASE ECF-TYPE SIGMA FACTO"/>
    <property type="match status" value="1"/>
</dbReference>
<evidence type="ECO:0000313" key="6">
    <source>
        <dbReference type="EMBL" id="PAP77931.1"/>
    </source>
</evidence>
<dbReference type="SUPFAM" id="SSF88659">
    <property type="entry name" value="Sigma3 and sigma4 domains of RNA polymerase sigma factors"/>
    <property type="match status" value="1"/>
</dbReference>
<gene>
    <name evidence="6" type="ORF">BSZ37_16540</name>
</gene>
<comment type="similarity">
    <text evidence="1">Belongs to the sigma-70 factor family. ECF subfamily.</text>
</comment>
<evidence type="ECO:0000256" key="4">
    <source>
        <dbReference type="ARBA" id="ARBA00023163"/>
    </source>
</evidence>
<accession>A0A271J328</accession>
<evidence type="ECO:0000259" key="5">
    <source>
        <dbReference type="Pfam" id="PF07638"/>
    </source>
</evidence>
<dbReference type="InterPro" id="IPR013324">
    <property type="entry name" value="RNA_pol_sigma_r3/r4-like"/>
</dbReference>
<dbReference type="PANTHER" id="PTHR43133:SF39">
    <property type="entry name" value="SIMILAR TO RNA POLYMERASE SIGMA-E FACTOR"/>
    <property type="match status" value="1"/>
</dbReference>
<dbReference type="InterPro" id="IPR039425">
    <property type="entry name" value="RNA_pol_sigma-70-like"/>
</dbReference>
<dbReference type="Proteomes" id="UP000216339">
    <property type="component" value="Unassembled WGS sequence"/>
</dbReference>
<dbReference type="SUPFAM" id="SSF88946">
    <property type="entry name" value="Sigma2 domain of RNA polymerase sigma factors"/>
    <property type="match status" value="1"/>
</dbReference>
<dbReference type="EMBL" id="MQWD01000001">
    <property type="protein sequence ID" value="PAP77931.1"/>
    <property type="molecule type" value="Genomic_DNA"/>
</dbReference>
<dbReference type="NCBIfam" id="TIGR02999">
    <property type="entry name" value="Sig-70_X6"/>
    <property type="match status" value="1"/>
</dbReference>
<dbReference type="GO" id="GO:0016987">
    <property type="term" value="F:sigma factor activity"/>
    <property type="evidence" value="ECO:0007669"/>
    <property type="project" value="UniProtKB-KW"/>
</dbReference>
<reference evidence="6 7" key="1">
    <citation type="submission" date="2016-11" db="EMBL/GenBank/DDBJ databases">
        <title>Study of marine rhodopsin-containing bacteria.</title>
        <authorList>
            <person name="Yoshizawa S."/>
            <person name="Kumagai Y."/>
            <person name="Kogure K."/>
        </authorList>
    </citation>
    <scope>NUCLEOTIDE SEQUENCE [LARGE SCALE GENOMIC DNA]</scope>
    <source>
        <strain evidence="6 7">SAORIC-28</strain>
    </source>
</reference>
<keyword evidence="2" id="KW-0805">Transcription regulation</keyword>
<organism evidence="6 7">
    <name type="scientific">Rubrivirga marina</name>
    <dbReference type="NCBI Taxonomy" id="1196024"/>
    <lineage>
        <taxon>Bacteria</taxon>
        <taxon>Pseudomonadati</taxon>
        <taxon>Rhodothermota</taxon>
        <taxon>Rhodothermia</taxon>
        <taxon>Rhodothermales</taxon>
        <taxon>Rubricoccaceae</taxon>
        <taxon>Rubrivirga</taxon>
    </lineage>
</organism>
<keyword evidence="7" id="KW-1185">Reference proteome</keyword>
<evidence type="ECO:0000313" key="7">
    <source>
        <dbReference type="Proteomes" id="UP000216339"/>
    </source>
</evidence>